<protein>
    <recommendedName>
        <fullName evidence="4">Glycosyltransferase RgtA/B/C/D-like domain-containing protein</fullName>
    </recommendedName>
</protein>
<dbReference type="EMBL" id="JACIDY010000002">
    <property type="protein sequence ID" value="MBB3939409.1"/>
    <property type="molecule type" value="Genomic_DNA"/>
</dbReference>
<keyword evidence="1" id="KW-0472">Membrane</keyword>
<evidence type="ECO:0000256" key="1">
    <source>
        <dbReference type="SAM" id="Phobius"/>
    </source>
</evidence>
<keyword evidence="3" id="KW-1185">Reference proteome</keyword>
<feature type="transmembrane region" description="Helical" evidence="1">
    <location>
        <begin position="172"/>
        <end position="200"/>
    </location>
</feature>
<feature type="transmembrane region" description="Helical" evidence="1">
    <location>
        <begin position="271"/>
        <end position="287"/>
    </location>
</feature>
<gene>
    <name evidence="2" type="ORF">GGR39_001049</name>
</gene>
<accession>A0A7W6BWT3</accession>
<evidence type="ECO:0000313" key="3">
    <source>
        <dbReference type="Proteomes" id="UP000561459"/>
    </source>
</evidence>
<feature type="transmembrane region" description="Helical" evidence="1">
    <location>
        <begin position="308"/>
        <end position="327"/>
    </location>
</feature>
<keyword evidence="1" id="KW-0812">Transmembrane</keyword>
<feature type="transmembrane region" description="Helical" evidence="1">
    <location>
        <begin position="7"/>
        <end position="27"/>
    </location>
</feature>
<proteinExistence type="predicted"/>
<dbReference type="AlphaFoldDB" id="A0A7W6BWT3"/>
<dbReference type="RefSeq" id="WP_183616181.1">
    <property type="nucleotide sequence ID" value="NZ_JACIDY010000002.1"/>
</dbReference>
<name>A0A7W6BWT3_9SPHN</name>
<feature type="transmembrane region" description="Helical" evidence="1">
    <location>
        <begin position="207"/>
        <end position="227"/>
    </location>
</feature>
<evidence type="ECO:0000313" key="2">
    <source>
        <dbReference type="EMBL" id="MBB3939409.1"/>
    </source>
</evidence>
<organism evidence="2 3">
    <name type="scientific">Novosphingobium fluoreni</name>
    <dbReference type="NCBI Taxonomy" id="1391222"/>
    <lineage>
        <taxon>Bacteria</taxon>
        <taxon>Pseudomonadati</taxon>
        <taxon>Pseudomonadota</taxon>
        <taxon>Alphaproteobacteria</taxon>
        <taxon>Sphingomonadales</taxon>
        <taxon>Sphingomonadaceae</taxon>
        <taxon>Novosphingobium</taxon>
    </lineage>
</organism>
<reference evidence="2 3" key="1">
    <citation type="submission" date="2020-08" db="EMBL/GenBank/DDBJ databases">
        <title>Genomic Encyclopedia of Type Strains, Phase IV (KMG-IV): sequencing the most valuable type-strain genomes for metagenomic binning, comparative biology and taxonomic classification.</title>
        <authorList>
            <person name="Goeker M."/>
        </authorList>
    </citation>
    <scope>NUCLEOTIDE SEQUENCE [LARGE SCALE GENOMIC DNA]</scope>
    <source>
        <strain evidence="2 3">DSM 27568</strain>
    </source>
</reference>
<feature type="transmembrane region" description="Helical" evidence="1">
    <location>
        <begin position="120"/>
        <end position="141"/>
    </location>
</feature>
<comment type="caution">
    <text evidence="2">The sequence shown here is derived from an EMBL/GenBank/DDBJ whole genome shotgun (WGS) entry which is preliminary data.</text>
</comment>
<sequence length="546" mass="59799">MIERRFQVATLAVYVIATAVILTISWFQCDGHFFYALDDPYIHLSIAENIARGHYGINLEEYSSPSSSIIYPFLLAPFAWLGIERMVPLLIGVASMAAILWLVSGFFARHVIAGGTREHSLGWLLLAPFLVLAINGVALPIAGMEHPLHVLTVVLTILGLVNLGETGRMPPVLLIGIFLAPLFRFEGLALSSAAIVVLVLKGRKRAAIGLTAAIGLSLLSYGVFMHLHGLPLLPSSVMVKSTVSAAAADQGPLRVVAGIAQNLVGSFKNRWGTLLLVGIVLLLPALGTIRARHRDGRMALDLDTRAMVALAVIGAVAAHLVLGAYGWFGRYEVYILTALLLAVIYVLSHAIRRIEPGWLRIATCALALTLLDFSYVKTTWDTPGAARNVYEQQYQLHRFVTDFFRHPVAVNDIGYVSYRNDGFVLDLYGLGSEEARKLLKSGNRDLDSFAAMVQRHHVPLAMIYQNWFQGAAPSGWVPIAQLTTDKVTSGDSTVTFYLTDPSRREELMHALRRFAPTLPRRVKFVVGTESIPQAPVQSCPIEHVLP</sequence>
<dbReference type="Proteomes" id="UP000561459">
    <property type="component" value="Unassembled WGS sequence"/>
</dbReference>
<feature type="transmembrane region" description="Helical" evidence="1">
    <location>
        <begin position="89"/>
        <end position="108"/>
    </location>
</feature>
<keyword evidence="1" id="KW-1133">Transmembrane helix</keyword>
<evidence type="ECO:0008006" key="4">
    <source>
        <dbReference type="Google" id="ProtNLM"/>
    </source>
</evidence>
<feature type="transmembrane region" description="Helical" evidence="1">
    <location>
        <begin position="333"/>
        <end position="351"/>
    </location>
</feature>